<sequence>MGDIDTCGCKVGRVTAKYGRGDVDEWLIEEWQDEMSIRSLTAEFNKEIIEEELTAVGASRLEWSKTPVYEALHTEELSEPETIEIRRELERAGVDVEQLSSDLVSHQTVYRHLRNCLATSGPDEKSAEERREQARNRIYALQQRASLVTESTVESMQTAGVTNVGDPEVLVDVRIVCRDCGRSMDLDEVLTGGCDCPPK</sequence>
<comment type="caution">
    <text evidence="1">The sequence shown here is derived from an EMBL/GenBank/DDBJ whole genome shotgun (WGS) entry which is preliminary data.</text>
</comment>
<dbReference type="Pfam" id="PF21811">
    <property type="entry name" value="RdfA"/>
    <property type="match status" value="1"/>
</dbReference>
<accession>A0ABD6DNU0</accession>
<dbReference type="InterPro" id="IPR048925">
    <property type="entry name" value="RdfA"/>
</dbReference>
<name>A0ABD6DNU0_9EURY</name>
<evidence type="ECO:0000313" key="1">
    <source>
        <dbReference type="EMBL" id="MFD1647902.1"/>
    </source>
</evidence>
<organism evidence="1 2">
    <name type="scientific">Haloarchaeobius litoreus</name>
    <dbReference type="NCBI Taxonomy" id="755306"/>
    <lineage>
        <taxon>Archaea</taxon>
        <taxon>Methanobacteriati</taxon>
        <taxon>Methanobacteriota</taxon>
        <taxon>Stenosarchaea group</taxon>
        <taxon>Halobacteria</taxon>
        <taxon>Halobacteriales</taxon>
        <taxon>Halorubellaceae</taxon>
        <taxon>Haloarchaeobius</taxon>
    </lineage>
</organism>
<dbReference type="RefSeq" id="WP_256401621.1">
    <property type="nucleotide sequence ID" value="NZ_JANHJR010000004.1"/>
</dbReference>
<evidence type="ECO:0000313" key="2">
    <source>
        <dbReference type="Proteomes" id="UP001597034"/>
    </source>
</evidence>
<dbReference type="Proteomes" id="UP001597034">
    <property type="component" value="Unassembled WGS sequence"/>
</dbReference>
<gene>
    <name evidence="1" type="primary">rdfA</name>
    <name evidence="1" type="ORF">ACFSBL_19605</name>
</gene>
<reference evidence="1 2" key="1">
    <citation type="journal article" date="2019" name="Int. J. Syst. Evol. Microbiol.">
        <title>The Global Catalogue of Microorganisms (GCM) 10K type strain sequencing project: providing services to taxonomists for standard genome sequencing and annotation.</title>
        <authorList>
            <consortium name="The Broad Institute Genomics Platform"/>
            <consortium name="The Broad Institute Genome Sequencing Center for Infectious Disease"/>
            <person name="Wu L."/>
            <person name="Ma J."/>
        </authorList>
    </citation>
    <scope>NUCLEOTIDE SEQUENCE [LARGE SCALE GENOMIC DNA]</scope>
    <source>
        <strain evidence="1 2">CGMCC 1.10390</strain>
    </source>
</reference>
<keyword evidence="2" id="KW-1185">Reference proteome</keyword>
<proteinExistence type="predicted"/>
<dbReference type="EMBL" id="JBHUDO010000004">
    <property type="protein sequence ID" value="MFD1647902.1"/>
    <property type="molecule type" value="Genomic_DNA"/>
</dbReference>
<dbReference type="AlphaFoldDB" id="A0ABD6DNU0"/>
<protein>
    <submittedName>
        <fullName evidence="1">Rod-determining factor RdfA</fullName>
    </submittedName>
</protein>